<evidence type="ECO:0000256" key="6">
    <source>
        <dbReference type="ARBA" id="ARBA00022692"/>
    </source>
</evidence>
<keyword evidence="5" id="KW-1003">Cell membrane</keyword>
<dbReference type="GO" id="GO:0005886">
    <property type="term" value="C:plasma membrane"/>
    <property type="evidence" value="ECO:0007669"/>
    <property type="project" value="UniProtKB-SubCell"/>
</dbReference>
<dbReference type="PANTHER" id="PTHR45761:SF3">
    <property type="entry name" value="EXTENDED SYNAPTOTAGMIN-1"/>
    <property type="match status" value="1"/>
</dbReference>
<evidence type="ECO:0000259" key="18">
    <source>
        <dbReference type="PROSITE" id="PS51847"/>
    </source>
</evidence>
<evidence type="ECO:0000256" key="1">
    <source>
        <dbReference type="ARBA" id="ARBA00004202"/>
    </source>
</evidence>
<dbReference type="InterPro" id="IPR000008">
    <property type="entry name" value="C2_dom"/>
</dbReference>
<dbReference type="Gene3D" id="2.60.40.150">
    <property type="entry name" value="C2 domain"/>
    <property type="match status" value="3"/>
</dbReference>
<feature type="transmembrane region" description="Helical" evidence="16">
    <location>
        <begin position="210"/>
        <end position="230"/>
    </location>
</feature>
<evidence type="ECO:0000256" key="9">
    <source>
        <dbReference type="ARBA" id="ARBA00022824"/>
    </source>
</evidence>
<dbReference type="SMART" id="SM00239">
    <property type="entry name" value="C2"/>
    <property type="match status" value="3"/>
</dbReference>
<proteinExistence type="inferred from homology"/>
<evidence type="ECO:0000256" key="8">
    <source>
        <dbReference type="ARBA" id="ARBA00022737"/>
    </source>
</evidence>
<feature type="domain" description="SMP-LTD" evidence="18">
    <location>
        <begin position="100"/>
        <end position="278"/>
    </location>
</feature>
<evidence type="ECO:0000256" key="13">
    <source>
        <dbReference type="ARBA" id="ARBA00023121"/>
    </source>
</evidence>
<evidence type="ECO:0000256" key="10">
    <source>
        <dbReference type="ARBA" id="ARBA00022837"/>
    </source>
</evidence>
<dbReference type="AlphaFoldDB" id="A0AAX7V2R6"/>
<keyword evidence="12" id="KW-0445">Lipid transport</keyword>
<evidence type="ECO:0008006" key="21">
    <source>
        <dbReference type="Google" id="ProtNLM"/>
    </source>
</evidence>
<name>A0AAX7V2R6_ASTCA</name>
<evidence type="ECO:0000256" key="16">
    <source>
        <dbReference type="SAM" id="Phobius"/>
    </source>
</evidence>
<evidence type="ECO:0000259" key="17">
    <source>
        <dbReference type="PROSITE" id="PS50004"/>
    </source>
</evidence>
<dbReference type="GeneTree" id="ENSGT00940000156561"/>
<dbReference type="Pfam" id="PF00168">
    <property type="entry name" value="C2"/>
    <property type="match status" value="3"/>
</dbReference>
<dbReference type="GO" id="GO:0005544">
    <property type="term" value="F:calcium-dependent phospholipid binding"/>
    <property type="evidence" value="ECO:0007669"/>
    <property type="project" value="TreeGrafter"/>
</dbReference>
<keyword evidence="11 16" id="KW-1133">Transmembrane helix</keyword>
<evidence type="ECO:0000256" key="4">
    <source>
        <dbReference type="ARBA" id="ARBA00022448"/>
    </source>
</evidence>
<dbReference type="InterPro" id="IPR037733">
    <property type="entry name" value="Ext_Synaptotagmin_C2A"/>
</dbReference>
<reference evidence="19" key="3">
    <citation type="submission" date="2025-09" db="UniProtKB">
        <authorList>
            <consortium name="Ensembl"/>
        </authorList>
    </citation>
    <scope>IDENTIFICATION</scope>
</reference>
<dbReference type="PROSITE" id="PS50004">
    <property type="entry name" value="C2"/>
    <property type="match status" value="2"/>
</dbReference>
<evidence type="ECO:0000256" key="11">
    <source>
        <dbReference type="ARBA" id="ARBA00022989"/>
    </source>
</evidence>
<keyword evidence="8" id="KW-0677">Repeat</keyword>
<evidence type="ECO:0000256" key="15">
    <source>
        <dbReference type="SAM" id="MobiDB-lite"/>
    </source>
</evidence>
<keyword evidence="13" id="KW-0446">Lipid-binding</keyword>
<keyword evidence="20" id="KW-1185">Reference proteome</keyword>
<dbReference type="CDD" id="cd08391">
    <property type="entry name" value="C2A_C2C_Synaptotagmin_like"/>
    <property type="match status" value="1"/>
</dbReference>
<feature type="domain" description="C2" evidence="17">
    <location>
        <begin position="587"/>
        <end position="698"/>
    </location>
</feature>
<keyword evidence="6 16" id="KW-0812">Transmembrane</keyword>
<dbReference type="CDD" id="cd04050">
    <property type="entry name" value="C2B_Synaptotagmin-like"/>
    <property type="match status" value="1"/>
</dbReference>
<keyword evidence="14 16" id="KW-0472">Membrane</keyword>
<evidence type="ECO:0000313" key="19">
    <source>
        <dbReference type="Ensembl" id="ENSACLP00000075865.1"/>
    </source>
</evidence>
<keyword evidence="10" id="KW-0106">Calcium</keyword>
<dbReference type="InterPro" id="IPR051634">
    <property type="entry name" value="Extended_Synaptotagmin"/>
</dbReference>
<dbReference type="PANTHER" id="PTHR45761">
    <property type="entry name" value="EXTENDED SYNAPTOTAGMIN-LIKE PROTEIN 2, ISOFORM C"/>
    <property type="match status" value="1"/>
</dbReference>
<evidence type="ECO:0000256" key="12">
    <source>
        <dbReference type="ARBA" id="ARBA00023055"/>
    </source>
</evidence>
<organism evidence="19 20">
    <name type="scientific">Astatotilapia calliptera</name>
    <name type="common">Eastern happy</name>
    <name type="synonym">Chromis callipterus</name>
    <dbReference type="NCBI Taxonomy" id="8154"/>
    <lineage>
        <taxon>Eukaryota</taxon>
        <taxon>Metazoa</taxon>
        <taxon>Chordata</taxon>
        <taxon>Craniata</taxon>
        <taxon>Vertebrata</taxon>
        <taxon>Euteleostomi</taxon>
        <taxon>Actinopterygii</taxon>
        <taxon>Neopterygii</taxon>
        <taxon>Teleostei</taxon>
        <taxon>Neoteleostei</taxon>
        <taxon>Acanthomorphata</taxon>
        <taxon>Ovalentaria</taxon>
        <taxon>Cichlomorphae</taxon>
        <taxon>Cichliformes</taxon>
        <taxon>Cichlidae</taxon>
        <taxon>African cichlids</taxon>
        <taxon>Pseudocrenilabrinae</taxon>
        <taxon>Haplochromini</taxon>
        <taxon>Astatotilapia</taxon>
    </lineage>
</organism>
<dbReference type="InterPro" id="IPR031468">
    <property type="entry name" value="SMP_LBD"/>
</dbReference>
<dbReference type="PROSITE" id="PS51847">
    <property type="entry name" value="SMP"/>
    <property type="match status" value="1"/>
</dbReference>
<dbReference type="InterPro" id="IPR035892">
    <property type="entry name" value="C2_domain_sf"/>
</dbReference>
<protein>
    <recommendedName>
        <fullName evidence="21">Extended synaptotagmin-like protein 1a</fullName>
    </recommendedName>
</protein>
<sequence>MPTADAEPGIGTEPLAPVSENQPQGERAVSVLWSFGKCLGALLPVYLAGYYGLSVSIVLFGLVIYMGWKHGRQEKVMRLKSAMYLLENEREFTTQTVFRAKRDLPPWVNFPDVEKVEWVNKILQQAWPFIGQYLEKLLVEIIAPAIRTSSIHLQTLSFTKVNIGDKVSERQVMLDLYLSYAGDVEINVEIKKYFCKAGVKGVQLHGMLRVILEPLIGNIPLVGAVTMFFIRRPKLDINWTGLTNLLDIPGLNAMSDTMIMDAIASHLVLPNRLTIPLVADLHVAQLRSPLPRGVVRIHLLEAEDLTAKDTVIKGLIDGKSDPYAVLRVGTQIFTSHHVDSNLNPQWREMYEVIVHEVPGQELEVEVFDKDPDQDDFLGRVKIDLDIVKKARVVDDWFDLRDVTSGSVHLRLEWLSLLSSADRLSEVAEPPSAAILAVYLDQAYQLPVRASQFDLCGIQFLMNTSLRPLDIINDLFLHLQTCYGTTSPVWEDAFTFFIKDPHKQNIDIQVKDDDRALSLGSLKIPLARLVGMPELTMDQWFQLENSGSASRIFIKIVLRVGISHTQILKHLFCAQTLMGSLVSDNPNSAGQVKLTIGYSMEENRLFITVHSCRALVARSKDGADPYVSFILLPDKKATTKRKTATKKKDLSPEFNERFDFDLSVEESSQRRLDLSVKNSVSFISRERELIGKVFVIGHV</sequence>
<evidence type="ECO:0000256" key="5">
    <source>
        <dbReference type="ARBA" id="ARBA00022475"/>
    </source>
</evidence>
<feature type="transmembrane region" description="Helical" evidence="16">
    <location>
        <begin position="49"/>
        <end position="68"/>
    </location>
</feature>
<dbReference type="FunFam" id="2.60.40.150:FF:000106">
    <property type="entry name" value="extended synaptotagmin-1 isoform X1"/>
    <property type="match status" value="1"/>
</dbReference>
<comment type="similarity">
    <text evidence="3">Belongs to the extended synaptotagmin family.</text>
</comment>
<feature type="domain" description="C2" evidence="17">
    <location>
        <begin position="277"/>
        <end position="397"/>
    </location>
</feature>
<keyword evidence="9" id="KW-0256">Endoplasmic reticulum</keyword>
<dbReference type="GO" id="GO:0035091">
    <property type="term" value="F:phosphatidylinositol binding"/>
    <property type="evidence" value="ECO:0007669"/>
    <property type="project" value="TreeGrafter"/>
</dbReference>
<dbReference type="GO" id="GO:0005789">
    <property type="term" value="C:endoplasmic reticulum membrane"/>
    <property type="evidence" value="ECO:0007669"/>
    <property type="project" value="UniProtKB-SubCell"/>
</dbReference>
<reference evidence="19" key="2">
    <citation type="submission" date="2025-08" db="UniProtKB">
        <authorList>
            <consortium name="Ensembl"/>
        </authorList>
    </citation>
    <scope>IDENTIFICATION</scope>
</reference>
<accession>A0AAX7V2R6</accession>
<dbReference type="GO" id="GO:0031210">
    <property type="term" value="F:phosphatidylcholine binding"/>
    <property type="evidence" value="ECO:0007669"/>
    <property type="project" value="TreeGrafter"/>
</dbReference>
<reference evidence="19" key="1">
    <citation type="submission" date="2018-05" db="EMBL/GenBank/DDBJ databases">
        <authorList>
            <person name="Datahose"/>
        </authorList>
    </citation>
    <scope>NUCLEOTIDE SEQUENCE</scope>
</reference>
<dbReference type="FunFam" id="2.60.40.150:FF:000025">
    <property type="entry name" value="Extended synaptotagmin 2"/>
    <property type="match status" value="1"/>
</dbReference>
<feature type="region of interest" description="Disordered" evidence="15">
    <location>
        <begin position="1"/>
        <end position="22"/>
    </location>
</feature>
<dbReference type="Pfam" id="PF17047">
    <property type="entry name" value="SMP_LBD"/>
    <property type="match status" value="1"/>
</dbReference>
<dbReference type="Proteomes" id="UP000265100">
    <property type="component" value="Chromosome 20"/>
</dbReference>
<dbReference type="InterPro" id="IPR039010">
    <property type="entry name" value="Synaptotagmin_SMP"/>
</dbReference>
<dbReference type="GO" id="GO:0006869">
    <property type="term" value="P:lipid transport"/>
    <property type="evidence" value="ECO:0007669"/>
    <property type="project" value="UniProtKB-KW"/>
</dbReference>
<dbReference type="GO" id="GO:0005509">
    <property type="term" value="F:calcium ion binding"/>
    <property type="evidence" value="ECO:0007669"/>
    <property type="project" value="TreeGrafter"/>
</dbReference>
<keyword evidence="4" id="KW-0813">Transport</keyword>
<dbReference type="SUPFAM" id="SSF49562">
    <property type="entry name" value="C2 domain (Calcium/lipid-binding domain, CaLB)"/>
    <property type="match status" value="3"/>
</dbReference>
<dbReference type="GO" id="GO:0061817">
    <property type="term" value="P:endoplasmic reticulum-plasma membrane tethering"/>
    <property type="evidence" value="ECO:0007669"/>
    <property type="project" value="InterPro"/>
</dbReference>
<dbReference type="GO" id="GO:0008429">
    <property type="term" value="F:phosphatidylethanolamine binding"/>
    <property type="evidence" value="ECO:0007669"/>
    <property type="project" value="TreeGrafter"/>
</dbReference>
<evidence type="ECO:0000256" key="14">
    <source>
        <dbReference type="ARBA" id="ARBA00023136"/>
    </source>
</evidence>
<evidence type="ECO:0000256" key="2">
    <source>
        <dbReference type="ARBA" id="ARBA00004477"/>
    </source>
</evidence>
<dbReference type="InterPro" id="IPR037749">
    <property type="entry name" value="Ext_Synaptotagmin_C2B"/>
</dbReference>
<comment type="subcellular location">
    <subcellularLocation>
        <location evidence="1">Cell membrane</location>
        <topology evidence="1">Peripheral membrane protein</topology>
    </subcellularLocation>
    <subcellularLocation>
        <location evidence="2">Endoplasmic reticulum membrane</location>
        <topology evidence="2">Multi-pass membrane protein</topology>
    </subcellularLocation>
</comment>
<evidence type="ECO:0000256" key="7">
    <source>
        <dbReference type="ARBA" id="ARBA00022723"/>
    </source>
</evidence>
<evidence type="ECO:0000256" key="3">
    <source>
        <dbReference type="ARBA" id="ARBA00005867"/>
    </source>
</evidence>
<keyword evidence="7" id="KW-0479">Metal-binding</keyword>
<evidence type="ECO:0000313" key="20">
    <source>
        <dbReference type="Proteomes" id="UP000265100"/>
    </source>
</evidence>
<dbReference type="Ensembl" id="ENSACLT00000060537.1">
    <property type="protein sequence ID" value="ENSACLP00000075865.1"/>
    <property type="gene ID" value="ENSACLG00000006473.2"/>
</dbReference>